<gene>
    <name evidence="2" type="ORF">SAMN02927921_02899</name>
</gene>
<dbReference type="Pfam" id="PF00534">
    <property type="entry name" value="Glycos_transf_1"/>
    <property type="match status" value="1"/>
</dbReference>
<organism evidence="2 3">
    <name type="scientific">Sinomicrobium oceani</name>
    <dbReference type="NCBI Taxonomy" id="1150368"/>
    <lineage>
        <taxon>Bacteria</taxon>
        <taxon>Pseudomonadati</taxon>
        <taxon>Bacteroidota</taxon>
        <taxon>Flavobacteriia</taxon>
        <taxon>Flavobacteriales</taxon>
        <taxon>Flavobacteriaceae</taxon>
        <taxon>Sinomicrobium</taxon>
    </lineage>
</organism>
<sequence length="348" mass="40638">MENHRKLRVLFLANIPVPDKRSIGGATVLSERILNYLIKKNSLCIEHYQFRKNWRPKFQILDFIILLIKAPVLFRKFDVISIHSTPDMNISLSPLLVWIARFNNKKIVVHFFGGNFDNQYNSLPSVLKSFINNTIFRSDYVLFETKNLVKKFNFQKTTSLLWLPNSRETVFTENRKKKYSKKFVFISRVIKEKGIGTILKAFENLDASYSVDIYGPIGKGDYAEEELNKRNCKYKGVVPANRVIEILKKYDVLLLPTFFEGEGYPGIIIESLSIGMPVITTKWKAIDEIIIHNYNGFLIKPKDSDELLDKIKLLDEKNYENYSLNAWNSFEEFNTDNVFNKLLECYLK</sequence>
<accession>A0A1K1QVG7</accession>
<dbReference type="RefSeq" id="WP_072318103.1">
    <property type="nucleotide sequence ID" value="NZ_FPJE01000016.1"/>
</dbReference>
<dbReference type="Proteomes" id="UP000182248">
    <property type="component" value="Unassembled WGS sequence"/>
</dbReference>
<keyword evidence="2" id="KW-0808">Transferase</keyword>
<dbReference type="GO" id="GO:0016757">
    <property type="term" value="F:glycosyltransferase activity"/>
    <property type="evidence" value="ECO:0007669"/>
    <property type="project" value="InterPro"/>
</dbReference>
<name>A0A1K1QVG7_9FLAO</name>
<dbReference type="AlphaFoldDB" id="A0A1K1QVG7"/>
<dbReference type="SUPFAM" id="SSF53756">
    <property type="entry name" value="UDP-Glycosyltransferase/glycogen phosphorylase"/>
    <property type="match status" value="1"/>
</dbReference>
<protein>
    <submittedName>
        <fullName evidence="2">Glycosyltransferase involved in cell wall bisynthesis</fullName>
    </submittedName>
</protein>
<dbReference type="PANTHER" id="PTHR12526">
    <property type="entry name" value="GLYCOSYLTRANSFERASE"/>
    <property type="match status" value="1"/>
</dbReference>
<dbReference type="OrthoDB" id="9790710at2"/>
<dbReference type="STRING" id="1150368.SAMN02927921_02899"/>
<proteinExistence type="predicted"/>
<evidence type="ECO:0000313" key="3">
    <source>
        <dbReference type="Proteomes" id="UP000182248"/>
    </source>
</evidence>
<dbReference type="CDD" id="cd03801">
    <property type="entry name" value="GT4_PimA-like"/>
    <property type="match status" value="1"/>
</dbReference>
<evidence type="ECO:0000259" key="1">
    <source>
        <dbReference type="Pfam" id="PF00534"/>
    </source>
</evidence>
<reference evidence="2 3" key="1">
    <citation type="submission" date="2016-11" db="EMBL/GenBank/DDBJ databases">
        <authorList>
            <person name="Jaros S."/>
            <person name="Januszkiewicz K."/>
            <person name="Wedrychowicz H."/>
        </authorList>
    </citation>
    <scope>NUCLEOTIDE SEQUENCE [LARGE SCALE GENOMIC DNA]</scope>
    <source>
        <strain evidence="2 3">CGMCC 1.12145</strain>
    </source>
</reference>
<feature type="domain" description="Glycosyl transferase family 1" evidence="1">
    <location>
        <begin position="167"/>
        <end position="316"/>
    </location>
</feature>
<keyword evidence="3" id="KW-1185">Reference proteome</keyword>
<dbReference type="InterPro" id="IPR001296">
    <property type="entry name" value="Glyco_trans_1"/>
</dbReference>
<evidence type="ECO:0000313" key="2">
    <source>
        <dbReference type="EMBL" id="SFW63954.1"/>
    </source>
</evidence>
<dbReference type="Gene3D" id="3.40.50.2000">
    <property type="entry name" value="Glycogen Phosphorylase B"/>
    <property type="match status" value="2"/>
</dbReference>
<dbReference type="EMBL" id="FPJE01000016">
    <property type="protein sequence ID" value="SFW63954.1"/>
    <property type="molecule type" value="Genomic_DNA"/>
</dbReference>